<dbReference type="Pfam" id="PF08401">
    <property type="entry name" value="ArdcN"/>
    <property type="match status" value="1"/>
</dbReference>
<reference evidence="3 4" key="1">
    <citation type="submission" date="2019-02" db="EMBL/GenBank/DDBJ databases">
        <title>Pedobacter sp. RP-3-8 sp. nov., isolated from Arctic soil.</title>
        <authorList>
            <person name="Dahal R.H."/>
        </authorList>
    </citation>
    <scope>NUCLEOTIDE SEQUENCE [LARGE SCALE GENOMIC DNA]</scope>
    <source>
        <strain evidence="3 4">RP-3-8</strain>
    </source>
</reference>
<organism evidence="3 4">
    <name type="scientific">Pedobacter hiemivivus</name>
    <dbReference type="NCBI Taxonomy" id="2530454"/>
    <lineage>
        <taxon>Bacteria</taxon>
        <taxon>Pseudomonadati</taxon>
        <taxon>Bacteroidota</taxon>
        <taxon>Sphingobacteriia</taxon>
        <taxon>Sphingobacteriales</taxon>
        <taxon>Sphingobacteriaceae</taxon>
        <taxon>Pedobacter</taxon>
    </lineage>
</organism>
<gene>
    <name evidence="3" type="ORF">EZ444_15860</name>
</gene>
<dbReference type="GO" id="GO:0003697">
    <property type="term" value="F:single-stranded DNA binding"/>
    <property type="evidence" value="ECO:0007669"/>
    <property type="project" value="InterPro"/>
</dbReference>
<evidence type="ECO:0000259" key="1">
    <source>
        <dbReference type="Pfam" id="PF08401"/>
    </source>
</evidence>
<dbReference type="InterPro" id="IPR041459">
    <property type="entry name" value="MPTase-PolyVal"/>
</dbReference>
<protein>
    <submittedName>
        <fullName evidence="3">DUF1738 domain-containing protein</fullName>
    </submittedName>
</protein>
<comment type="caution">
    <text evidence="3">The sequence shown here is derived from an EMBL/GenBank/DDBJ whole genome shotgun (WGS) entry which is preliminary data.</text>
</comment>
<name>A0A4R0N569_9SPHI</name>
<dbReference type="InterPro" id="IPR013610">
    <property type="entry name" value="ArdC_N"/>
</dbReference>
<sequence>MAIEKTKPLHVQVAEKLIEQLKEGTAPWQKPWNSSNLPSFELPYNAVTGNRYKGINTMSLLMAKYEDPRWMTFNQAASQDWKVKKGEKGSLIQFVKLTDLLTKRDEQGKPMLDGQGKPLKVQVKLSKPIITSAWVFNAAQVDGLVPLKQPEITSLGWDPLDRAEQLITSSGAAIEHKAGDRAFYSPVRDQITMPIREQFDAPDKYYATLLHELGHWTGHTSRLDRSIMNRFGTEDYAREELRAEIASLLIGQELRIGHDPGQHTAYVESWIKMLTDTPFEIHAAAADAEKIFGYLMELERKRELKTEQVLTDPLSEKSVTQAKSLSMGDEIPYKDTVYKVLGHIKQGRMRMEDMMSGNTFVLSKSDGLYNSLISAKQETLRTPVVPAQVRPEPQQLLQEAETVAAYGTKR</sequence>
<proteinExistence type="predicted"/>
<dbReference type="EMBL" id="SJSM01000010">
    <property type="protein sequence ID" value="TCC95119.1"/>
    <property type="molecule type" value="Genomic_DNA"/>
</dbReference>
<dbReference type="Proteomes" id="UP000291117">
    <property type="component" value="Unassembled WGS sequence"/>
</dbReference>
<feature type="domain" description="Polyvalent protein metallopeptidase" evidence="2">
    <location>
        <begin position="162"/>
        <end position="286"/>
    </location>
</feature>
<evidence type="ECO:0000259" key="2">
    <source>
        <dbReference type="Pfam" id="PF18818"/>
    </source>
</evidence>
<evidence type="ECO:0000313" key="3">
    <source>
        <dbReference type="EMBL" id="TCC95119.1"/>
    </source>
</evidence>
<accession>A0A4R0N569</accession>
<dbReference type="AlphaFoldDB" id="A0A4R0N569"/>
<feature type="domain" description="N-terminal" evidence="1">
    <location>
        <begin position="10"/>
        <end position="127"/>
    </location>
</feature>
<evidence type="ECO:0000313" key="4">
    <source>
        <dbReference type="Proteomes" id="UP000291117"/>
    </source>
</evidence>
<dbReference type="Pfam" id="PF18818">
    <property type="entry name" value="MPTase-PolyVal"/>
    <property type="match status" value="1"/>
</dbReference>
<dbReference type="OrthoDB" id="9792687at2"/>
<keyword evidence="4" id="KW-1185">Reference proteome</keyword>